<comment type="caution">
    <text evidence="2">The sequence shown here is derived from an EMBL/GenBank/DDBJ whole genome shotgun (WGS) entry which is preliminary data.</text>
</comment>
<feature type="compositionally biased region" description="Basic and acidic residues" evidence="1">
    <location>
        <begin position="213"/>
        <end position="226"/>
    </location>
</feature>
<sequence length="238" mass="26643">MHENAKTSGPSTRFRGAPYYYSVLRPGGPKAVVGLAKASWKLDTDWRTSGVNQQTDQGSRRRARGASRLRLMNESRVHGGFRFEEEARGLWRHKRKTLDVQRRRHMPTNTSDVARRRRTSEGRGKEARQIVKNAENPESSRRSVLDLGPKCDARHGTWDMDLGTLAGLGRSLMRRELESRERRRLGPGAWGRAFQAFSSNQPTSRSSQAMRALDWKDKGTGGRRASDAGCVIGADGGP</sequence>
<evidence type="ECO:0000313" key="2">
    <source>
        <dbReference type="EMBL" id="KAG6294716.1"/>
    </source>
</evidence>
<dbReference type="Proteomes" id="UP000707071">
    <property type="component" value="Unassembled WGS sequence"/>
</dbReference>
<evidence type="ECO:0000256" key="1">
    <source>
        <dbReference type="SAM" id="MobiDB-lite"/>
    </source>
</evidence>
<gene>
    <name evidence="2" type="ORF">E4U09_002522</name>
</gene>
<name>A0A9P7U5V4_9HYPO</name>
<feature type="region of interest" description="Disordered" evidence="1">
    <location>
        <begin position="109"/>
        <end position="145"/>
    </location>
</feature>
<organism evidence="2 3">
    <name type="scientific">Claviceps aff. purpurea</name>
    <dbReference type="NCBI Taxonomy" id="1967640"/>
    <lineage>
        <taxon>Eukaryota</taxon>
        <taxon>Fungi</taxon>
        <taxon>Dikarya</taxon>
        <taxon>Ascomycota</taxon>
        <taxon>Pezizomycotina</taxon>
        <taxon>Sordariomycetes</taxon>
        <taxon>Hypocreomycetidae</taxon>
        <taxon>Hypocreales</taxon>
        <taxon>Clavicipitaceae</taxon>
        <taxon>Claviceps</taxon>
    </lineage>
</organism>
<feature type="compositionally biased region" description="Polar residues" evidence="1">
    <location>
        <begin position="196"/>
        <end position="209"/>
    </location>
</feature>
<feature type="compositionally biased region" description="Basic and acidic residues" evidence="1">
    <location>
        <begin position="119"/>
        <end position="129"/>
    </location>
</feature>
<feature type="region of interest" description="Disordered" evidence="1">
    <location>
        <begin position="196"/>
        <end position="238"/>
    </location>
</feature>
<accession>A0A9P7U5V4</accession>
<keyword evidence="3" id="KW-1185">Reference proteome</keyword>
<dbReference type="EMBL" id="SRRH01000212">
    <property type="protein sequence ID" value="KAG6294716.1"/>
    <property type="molecule type" value="Genomic_DNA"/>
</dbReference>
<evidence type="ECO:0000313" key="3">
    <source>
        <dbReference type="Proteomes" id="UP000707071"/>
    </source>
</evidence>
<protein>
    <submittedName>
        <fullName evidence="2">Uncharacterized protein</fullName>
    </submittedName>
</protein>
<dbReference type="AlphaFoldDB" id="A0A9P7U5V4"/>
<reference evidence="2 3" key="1">
    <citation type="journal article" date="2020" name="bioRxiv">
        <title>Whole genome comparisons of ergot fungi reveals the divergence and evolution of species within the genus Claviceps are the result of varying mechanisms driving genome evolution and host range expansion.</title>
        <authorList>
            <person name="Wyka S.A."/>
            <person name="Mondo S.J."/>
            <person name="Liu M."/>
            <person name="Dettman J."/>
            <person name="Nalam V."/>
            <person name="Broders K.D."/>
        </authorList>
    </citation>
    <scope>NUCLEOTIDE SEQUENCE [LARGE SCALE GENOMIC DNA]</scope>
    <source>
        <strain evidence="2 3">Clav52</strain>
    </source>
</reference>
<proteinExistence type="predicted"/>